<feature type="transmembrane region" description="Helical" evidence="3">
    <location>
        <begin position="291"/>
        <end position="312"/>
    </location>
</feature>
<feature type="transmembrane region" description="Helical" evidence="3">
    <location>
        <begin position="105"/>
        <end position="128"/>
    </location>
</feature>
<keyword evidence="3" id="KW-0812">Transmembrane</keyword>
<feature type="transmembrane region" description="Helical" evidence="3">
    <location>
        <begin position="224"/>
        <end position="247"/>
    </location>
</feature>
<feature type="transmembrane region" description="Helical" evidence="3">
    <location>
        <begin position="182"/>
        <end position="203"/>
    </location>
</feature>
<dbReference type="InterPro" id="IPR017969">
    <property type="entry name" value="Heavy-metal-associated_CS"/>
</dbReference>
<dbReference type="AlphaFoldDB" id="A0A1M4WWJ2"/>
<dbReference type="PROSITE" id="PS50846">
    <property type="entry name" value="HMA_2"/>
    <property type="match status" value="1"/>
</dbReference>
<dbReference type="CDD" id="cd00371">
    <property type="entry name" value="HMA"/>
    <property type="match status" value="1"/>
</dbReference>
<organism evidence="5 6">
    <name type="scientific">Alkalibacter saccharofermentans DSM 14828</name>
    <dbReference type="NCBI Taxonomy" id="1120975"/>
    <lineage>
        <taxon>Bacteria</taxon>
        <taxon>Bacillati</taxon>
        <taxon>Bacillota</taxon>
        <taxon>Clostridia</taxon>
        <taxon>Eubacteriales</taxon>
        <taxon>Eubacteriaceae</taxon>
        <taxon>Alkalibacter</taxon>
    </lineage>
</organism>
<dbReference type="InterPro" id="IPR006121">
    <property type="entry name" value="HMA_dom"/>
</dbReference>
<evidence type="ECO:0000256" key="3">
    <source>
        <dbReference type="SAM" id="Phobius"/>
    </source>
</evidence>
<dbReference type="GO" id="GO:0046872">
    <property type="term" value="F:metal ion binding"/>
    <property type="evidence" value="ECO:0007669"/>
    <property type="project" value="UniProtKB-KW"/>
</dbReference>
<proteinExistence type="predicted"/>
<sequence>MEKNIKIYDMSCTSCEQKIEKRISAIKGVESVKASFKNESAQIVYDDLICSEQEIKDAVVKSGYRLEKSSDYKFIGMVLIVGAIILLGFQTAGFDMESMLQGASYGVLLLIGVLTSLHCVGMCGGIMLSQSVSEKTSEGRFQSIKPAALYNLGRVTSYTILGGFVGAVGSIFSISLAARGGIQIFAGIFMIAMGFNLAGFSFFKRFNFRLPSFCAKGSSYKSPFIVGLLNGFMPCGPLQTMQLFALAAGSASRGALSMFFFSLGTVPLMVSFGAISGLLSKGNTKRILKLSGVLIILLGLIMGNRGFALVGIDVNPVRVFANELSRFRGGSQGNAVLARIEDGVQVIEMTADNRGYSPNAFYVQKDIPVKWIINGEQINSCNNAIVARSIGLEEKLYSGENVIEFTPGDEDINFSCWMGMIRGVILVVDELEAVNPDADNAAIPPQSSGPSCCSVPVDGQSPEESTSIYGDDISLVPTEILIEKASPLDNVLSFKGIGYELQPLIGILETDKDALIQLDLSNFFDKEDTYNIIYNETGSVVQSFAVYDDTTEISFAPDIAGTYLVAKNQSLIGIIHVADEPEDLDIESIRNLYFD</sequence>
<dbReference type="STRING" id="1120975.SAMN02746064_01337"/>
<evidence type="ECO:0000256" key="1">
    <source>
        <dbReference type="ARBA" id="ARBA00022723"/>
    </source>
</evidence>
<dbReference type="RefSeq" id="WP_073270400.1">
    <property type="nucleotide sequence ID" value="NZ_FQTU01000008.1"/>
</dbReference>
<dbReference type="SUPFAM" id="SSF55008">
    <property type="entry name" value="HMA, heavy metal-associated domain"/>
    <property type="match status" value="1"/>
</dbReference>
<keyword evidence="6" id="KW-1185">Reference proteome</keyword>
<accession>A0A1M4WWJ2</accession>
<dbReference type="PROSITE" id="PS01047">
    <property type="entry name" value="HMA_1"/>
    <property type="match status" value="1"/>
</dbReference>
<dbReference type="PANTHER" id="PTHR42208">
    <property type="entry name" value="HEAVY METAL TRANSPORTER-RELATED"/>
    <property type="match status" value="1"/>
</dbReference>
<keyword evidence="1" id="KW-0479">Metal-binding</keyword>
<evidence type="ECO:0000256" key="2">
    <source>
        <dbReference type="SAM" id="MobiDB-lite"/>
    </source>
</evidence>
<dbReference type="InterPro" id="IPR039447">
    <property type="entry name" value="UreH-like_TM_dom"/>
</dbReference>
<feature type="transmembrane region" description="Helical" evidence="3">
    <location>
        <begin position="259"/>
        <end position="279"/>
    </location>
</feature>
<dbReference type="EMBL" id="FQTU01000008">
    <property type="protein sequence ID" value="SHE85606.1"/>
    <property type="molecule type" value="Genomic_DNA"/>
</dbReference>
<dbReference type="InterPro" id="IPR036163">
    <property type="entry name" value="HMA_dom_sf"/>
</dbReference>
<evidence type="ECO:0000313" key="6">
    <source>
        <dbReference type="Proteomes" id="UP000184251"/>
    </source>
</evidence>
<feature type="transmembrane region" description="Helical" evidence="3">
    <location>
        <begin position="149"/>
        <end position="176"/>
    </location>
</feature>
<dbReference type="Gene3D" id="3.30.70.100">
    <property type="match status" value="1"/>
</dbReference>
<protein>
    <submittedName>
        <fullName evidence="5">Sulfite exporter TauE/SafE</fullName>
    </submittedName>
</protein>
<dbReference type="OrthoDB" id="9800141at2"/>
<dbReference type="InterPro" id="IPR008972">
    <property type="entry name" value="Cupredoxin"/>
</dbReference>
<evidence type="ECO:0000313" key="5">
    <source>
        <dbReference type="EMBL" id="SHE85606.1"/>
    </source>
</evidence>
<feature type="region of interest" description="Disordered" evidence="2">
    <location>
        <begin position="440"/>
        <end position="464"/>
    </location>
</feature>
<feature type="domain" description="HMA" evidence="4">
    <location>
        <begin position="1"/>
        <end position="67"/>
    </location>
</feature>
<gene>
    <name evidence="5" type="ORF">SAMN02746064_01337</name>
</gene>
<dbReference type="Pfam" id="PF00403">
    <property type="entry name" value="HMA"/>
    <property type="match status" value="1"/>
</dbReference>
<keyword evidence="3" id="KW-0472">Membrane</keyword>
<dbReference type="Gene3D" id="2.60.40.420">
    <property type="entry name" value="Cupredoxins - blue copper proteins"/>
    <property type="match status" value="1"/>
</dbReference>
<evidence type="ECO:0000259" key="4">
    <source>
        <dbReference type="PROSITE" id="PS50846"/>
    </source>
</evidence>
<dbReference type="FunFam" id="3.30.70.100:FF:000001">
    <property type="entry name" value="ATPase copper transporting beta"/>
    <property type="match status" value="1"/>
</dbReference>
<dbReference type="Proteomes" id="UP000184251">
    <property type="component" value="Unassembled WGS sequence"/>
</dbReference>
<reference evidence="5 6" key="1">
    <citation type="submission" date="2016-11" db="EMBL/GenBank/DDBJ databases">
        <authorList>
            <person name="Jaros S."/>
            <person name="Januszkiewicz K."/>
            <person name="Wedrychowicz H."/>
        </authorList>
    </citation>
    <scope>NUCLEOTIDE SEQUENCE [LARGE SCALE GENOMIC DNA]</scope>
    <source>
        <strain evidence="5 6">DSM 14828</strain>
    </source>
</reference>
<dbReference type="PANTHER" id="PTHR42208:SF1">
    <property type="entry name" value="HEAVY METAL TRANSPORTER"/>
    <property type="match status" value="1"/>
</dbReference>
<feature type="transmembrane region" description="Helical" evidence="3">
    <location>
        <begin position="74"/>
        <end position="93"/>
    </location>
</feature>
<dbReference type="Pfam" id="PF13386">
    <property type="entry name" value="DsbD_2"/>
    <property type="match status" value="1"/>
</dbReference>
<keyword evidence="3" id="KW-1133">Transmembrane helix</keyword>
<name>A0A1M4WWJ2_9FIRM</name>